<evidence type="ECO:0000313" key="6">
    <source>
        <dbReference type="EMBL" id="CAH2232886.1"/>
    </source>
</evidence>
<dbReference type="InterPro" id="IPR036236">
    <property type="entry name" value="Znf_C2H2_sf"/>
</dbReference>
<keyword evidence="7" id="KW-1185">Reference proteome</keyword>
<keyword evidence="1" id="KW-0479">Metal-binding</keyword>
<gene>
    <name evidence="6" type="primary">jg1206</name>
    <name evidence="6" type="ORF">PAEG_LOCUS11059</name>
</gene>
<sequence length="279" mass="32948">MKKTSSLVWRFFDRLEENKRCVAVLCKLCDTQYKYFGNTTNLRSHLVSKHPIQWELLQNGTLDESNIRVFDDDESTNPSTSSTRRKRYVKTYQDNNVDVLENSETDNEHLVEGNEEPINIVRQMHGRASDEEWLNEEVYETVDYQPKRKKTKYRTIKREICSPPPSTPKYRVVPNHTYAKPLPERVSVESSQRKDEYSVFGEYVGNRLRKFRHPQVRGNVQQLITTILWQAEYGIYDNIETVKRVILHSVQEMEVEQTTEQTIIHEHEIVKEGSHVDEN</sequence>
<evidence type="ECO:0000256" key="1">
    <source>
        <dbReference type="ARBA" id="ARBA00022723"/>
    </source>
</evidence>
<organism evidence="6 7">
    <name type="scientific">Pararge aegeria aegeria</name>
    <dbReference type="NCBI Taxonomy" id="348720"/>
    <lineage>
        <taxon>Eukaryota</taxon>
        <taxon>Metazoa</taxon>
        <taxon>Ecdysozoa</taxon>
        <taxon>Arthropoda</taxon>
        <taxon>Hexapoda</taxon>
        <taxon>Insecta</taxon>
        <taxon>Pterygota</taxon>
        <taxon>Neoptera</taxon>
        <taxon>Endopterygota</taxon>
        <taxon>Lepidoptera</taxon>
        <taxon>Glossata</taxon>
        <taxon>Ditrysia</taxon>
        <taxon>Papilionoidea</taxon>
        <taxon>Nymphalidae</taxon>
        <taxon>Satyrinae</taxon>
        <taxon>Satyrini</taxon>
        <taxon>Parargina</taxon>
        <taxon>Pararge</taxon>
    </lineage>
</organism>
<dbReference type="Proteomes" id="UP000838756">
    <property type="component" value="Unassembled WGS sequence"/>
</dbReference>
<protein>
    <submittedName>
        <fullName evidence="6">Jg1206 protein</fullName>
    </submittedName>
</protein>
<evidence type="ECO:0000259" key="5">
    <source>
        <dbReference type="PROSITE" id="PS50808"/>
    </source>
</evidence>
<evidence type="ECO:0000313" key="7">
    <source>
        <dbReference type="Proteomes" id="UP000838756"/>
    </source>
</evidence>
<name>A0A8S4R7X5_9NEOP</name>
<dbReference type="EMBL" id="CAKXAJ010024922">
    <property type="protein sequence ID" value="CAH2232886.1"/>
    <property type="molecule type" value="Genomic_DNA"/>
</dbReference>
<dbReference type="OrthoDB" id="1607513at2759"/>
<reference evidence="6" key="1">
    <citation type="submission" date="2022-03" db="EMBL/GenBank/DDBJ databases">
        <authorList>
            <person name="Lindestad O."/>
        </authorList>
    </citation>
    <scope>NUCLEOTIDE SEQUENCE</scope>
</reference>
<evidence type="ECO:0000256" key="4">
    <source>
        <dbReference type="PROSITE-ProRule" id="PRU00027"/>
    </source>
</evidence>
<dbReference type="GO" id="GO:0008270">
    <property type="term" value="F:zinc ion binding"/>
    <property type="evidence" value="ECO:0007669"/>
    <property type="project" value="UniProtKB-KW"/>
</dbReference>
<keyword evidence="2 4" id="KW-0863">Zinc-finger</keyword>
<keyword evidence="3" id="KW-0862">Zinc</keyword>
<dbReference type="SUPFAM" id="SSF57667">
    <property type="entry name" value="beta-beta-alpha zinc fingers"/>
    <property type="match status" value="1"/>
</dbReference>
<accession>A0A8S4R7X5</accession>
<evidence type="ECO:0000256" key="2">
    <source>
        <dbReference type="ARBA" id="ARBA00022771"/>
    </source>
</evidence>
<proteinExistence type="predicted"/>
<feature type="domain" description="BED-type" evidence="5">
    <location>
        <begin position="3"/>
        <end position="57"/>
    </location>
</feature>
<dbReference type="AlphaFoldDB" id="A0A8S4R7X5"/>
<dbReference type="InterPro" id="IPR003656">
    <property type="entry name" value="Znf_BED"/>
</dbReference>
<evidence type="ECO:0000256" key="3">
    <source>
        <dbReference type="ARBA" id="ARBA00022833"/>
    </source>
</evidence>
<dbReference type="SMART" id="SM00614">
    <property type="entry name" value="ZnF_BED"/>
    <property type="match status" value="1"/>
</dbReference>
<dbReference type="Pfam" id="PF02892">
    <property type="entry name" value="zf-BED"/>
    <property type="match status" value="1"/>
</dbReference>
<dbReference type="GO" id="GO:0003677">
    <property type="term" value="F:DNA binding"/>
    <property type="evidence" value="ECO:0007669"/>
    <property type="project" value="InterPro"/>
</dbReference>
<dbReference type="PROSITE" id="PS50808">
    <property type="entry name" value="ZF_BED"/>
    <property type="match status" value="1"/>
</dbReference>
<comment type="caution">
    <text evidence="6">The sequence shown here is derived from an EMBL/GenBank/DDBJ whole genome shotgun (WGS) entry which is preliminary data.</text>
</comment>